<proteinExistence type="predicted"/>
<evidence type="ECO:0000256" key="1">
    <source>
        <dbReference type="SAM" id="MobiDB-lite"/>
    </source>
</evidence>
<feature type="region of interest" description="Disordered" evidence="1">
    <location>
        <begin position="1"/>
        <end position="41"/>
    </location>
</feature>
<dbReference type="Gramene" id="Os01t0846400-01">
    <property type="protein sequence ID" value="Os01t0846400-01"/>
    <property type="gene ID" value="Os01g0846400"/>
</dbReference>
<evidence type="ECO:0000313" key="2">
    <source>
        <dbReference type="EMBL" id="BAF06703.1"/>
    </source>
</evidence>
<reference evidence="2 3" key="1">
    <citation type="journal article" date="2005" name="Nature">
        <title>The map-based sequence of the rice genome.</title>
        <authorList>
            <consortium name="International rice genome sequencing project (IRGSP)"/>
            <person name="Matsumoto T."/>
            <person name="Wu J."/>
            <person name="Kanamori H."/>
            <person name="Katayose Y."/>
            <person name="Fujisawa M."/>
            <person name="Namiki N."/>
            <person name="Mizuno H."/>
            <person name="Yamamoto K."/>
            <person name="Antonio B.A."/>
            <person name="Baba T."/>
            <person name="Sakata K."/>
            <person name="Nagamura Y."/>
            <person name="Aoki H."/>
            <person name="Arikawa K."/>
            <person name="Arita K."/>
            <person name="Bito T."/>
            <person name="Chiden Y."/>
            <person name="Fujitsuka N."/>
            <person name="Fukunaka R."/>
            <person name="Hamada M."/>
            <person name="Harada C."/>
            <person name="Hayashi A."/>
            <person name="Hijishita S."/>
            <person name="Honda M."/>
            <person name="Hosokawa S."/>
            <person name="Ichikawa Y."/>
            <person name="Idonuma A."/>
            <person name="Iijima M."/>
            <person name="Ikeda M."/>
            <person name="Ikeno M."/>
            <person name="Ito K."/>
            <person name="Ito S."/>
            <person name="Ito T."/>
            <person name="Ito Y."/>
            <person name="Ito Y."/>
            <person name="Iwabuchi A."/>
            <person name="Kamiya K."/>
            <person name="Karasawa W."/>
            <person name="Kurita K."/>
            <person name="Katagiri S."/>
            <person name="Kikuta A."/>
            <person name="Kobayashi H."/>
            <person name="Kobayashi N."/>
            <person name="Machita K."/>
            <person name="Maehara T."/>
            <person name="Masukawa M."/>
            <person name="Mizubayashi T."/>
            <person name="Mukai Y."/>
            <person name="Nagasaki H."/>
            <person name="Nagata Y."/>
            <person name="Naito S."/>
            <person name="Nakashima M."/>
            <person name="Nakama Y."/>
            <person name="Nakamichi Y."/>
            <person name="Nakamura M."/>
            <person name="Meguro A."/>
            <person name="Negishi M."/>
            <person name="Ohta I."/>
            <person name="Ohta T."/>
            <person name="Okamoto M."/>
            <person name="Ono N."/>
            <person name="Saji S."/>
            <person name="Sakaguchi M."/>
            <person name="Sakai K."/>
            <person name="Shibata M."/>
            <person name="Shimokawa T."/>
            <person name="Song J."/>
            <person name="Takazaki Y."/>
            <person name="Terasawa K."/>
            <person name="Tsugane M."/>
            <person name="Tsuji K."/>
            <person name="Ueda S."/>
            <person name="Waki K."/>
            <person name="Yamagata H."/>
            <person name="Yamamoto M."/>
            <person name="Yamamoto S."/>
            <person name="Yamane H."/>
            <person name="Yoshiki S."/>
            <person name="Yoshihara R."/>
            <person name="Yukawa K."/>
            <person name="Zhong H."/>
            <person name="Yano M."/>
            <person name="Yuan Q."/>
            <person name="Ouyang S."/>
            <person name="Liu J."/>
            <person name="Jones K.M."/>
            <person name="Gansberger K."/>
            <person name="Moffat K."/>
            <person name="Hill J."/>
            <person name="Bera J."/>
            <person name="Fadrosh D."/>
            <person name="Jin S."/>
            <person name="Johri S."/>
            <person name="Kim M."/>
            <person name="Overton L."/>
            <person name="Reardon M."/>
            <person name="Tsitrin T."/>
            <person name="Vuong H."/>
            <person name="Weaver B."/>
            <person name="Ciecko A."/>
            <person name="Tallon L."/>
            <person name="Jackson J."/>
            <person name="Pai G."/>
            <person name="Aken S.V."/>
            <person name="Utterback T."/>
            <person name="Reidmuller S."/>
            <person name="Feldblyum T."/>
            <person name="Hsiao J."/>
            <person name="Zismann V."/>
            <person name="Iobst S."/>
            <person name="de Vazeille A.R."/>
            <person name="Buell C.R."/>
            <person name="Ying K."/>
            <person name="Li Y."/>
            <person name="Lu T."/>
            <person name="Huang Y."/>
            <person name="Zhao Q."/>
            <person name="Feng Q."/>
            <person name="Zhang L."/>
            <person name="Zhu J."/>
            <person name="Weng Q."/>
            <person name="Mu J."/>
            <person name="Lu Y."/>
            <person name="Fan D."/>
            <person name="Liu Y."/>
            <person name="Guan J."/>
            <person name="Zhang Y."/>
            <person name="Yu S."/>
            <person name="Liu X."/>
            <person name="Zhang Y."/>
            <person name="Hong G."/>
            <person name="Han B."/>
            <person name="Choisne N."/>
            <person name="Demange N."/>
            <person name="Orjeda G."/>
            <person name="Samain S."/>
            <person name="Cattolico L."/>
            <person name="Pelletier E."/>
            <person name="Couloux A."/>
            <person name="Segurens B."/>
            <person name="Wincker P."/>
            <person name="D'Hont A."/>
            <person name="Scarpelli C."/>
            <person name="Weissenbach J."/>
            <person name="Salanoubat M."/>
            <person name="Quetier F."/>
            <person name="Yu Y."/>
            <person name="Kim H.R."/>
            <person name="Rambo T."/>
            <person name="Currie J."/>
            <person name="Collura K."/>
            <person name="Luo M."/>
            <person name="Yang T."/>
            <person name="Ammiraju J.S.S."/>
            <person name="Engler F."/>
            <person name="Soderlund C."/>
            <person name="Wing R.A."/>
            <person name="Palmer L.E."/>
            <person name="de la Bastide M."/>
            <person name="Spiegel L."/>
            <person name="Nascimento L."/>
            <person name="Zutavern T."/>
            <person name="O'Shaughnessy A."/>
            <person name="Dike S."/>
            <person name="Dedhia N."/>
            <person name="Preston R."/>
            <person name="Balija V."/>
            <person name="McCombie W.R."/>
            <person name="Chow T."/>
            <person name="Chen H."/>
            <person name="Chung M."/>
            <person name="Chen C."/>
            <person name="Shaw J."/>
            <person name="Wu H."/>
            <person name="Hsiao K."/>
            <person name="Chao Y."/>
            <person name="Chu M."/>
            <person name="Cheng C."/>
            <person name="Hour A."/>
            <person name="Lee P."/>
            <person name="Lin S."/>
            <person name="Lin Y."/>
            <person name="Liou J."/>
            <person name="Liu S."/>
            <person name="Hsing Y."/>
            <person name="Raghuvanshi S."/>
            <person name="Mohanty A."/>
            <person name="Bharti A.K."/>
            <person name="Gaur A."/>
            <person name="Gupta V."/>
            <person name="Kumar D."/>
            <person name="Ravi V."/>
            <person name="Vij S."/>
            <person name="Kapur A."/>
            <person name="Khurana P."/>
            <person name="Khurana P."/>
            <person name="Khurana J.P."/>
            <person name="Tyagi A.K."/>
            <person name="Gaikwad K."/>
            <person name="Singh A."/>
            <person name="Dalal V."/>
            <person name="Srivastava S."/>
            <person name="Dixit A."/>
            <person name="Pal A.K."/>
            <person name="Ghazi I.A."/>
            <person name="Yadav M."/>
            <person name="Pandit A."/>
            <person name="Bhargava A."/>
            <person name="Sureshbabu K."/>
            <person name="Batra K."/>
            <person name="Sharma T.R."/>
            <person name="Mohapatra T."/>
            <person name="Singh N.K."/>
            <person name="Messing J."/>
            <person name="Nelson A.B."/>
            <person name="Fuks G."/>
            <person name="Kavchok S."/>
            <person name="Keizer G."/>
            <person name="Linton E."/>
            <person name="Llaca V."/>
            <person name="Song R."/>
            <person name="Tanyolac B."/>
            <person name="Young S."/>
            <person name="Ho-Il K."/>
            <person name="Hahn J.H."/>
            <person name="Sangsakoo G."/>
            <person name="Vanavichit A."/>
            <person name="de Mattos Luiz.A.T."/>
            <person name="Zimmer P.D."/>
            <person name="Malone G."/>
            <person name="Dellagostin O."/>
            <person name="de Oliveira A.C."/>
            <person name="Bevan M."/>
            <person name="Bancroft I."/>
            <person name="Minx P."/>
            <person name="Cordum H."/>
            <person name="Wilson R."/>
            <person name="Cheng Z."/>
            <person name="Jin W."/>
            <person name="Jiang J."/>
            <person name="Leong S.A."/>
            <person name="Iwama H."/>
            <person name="Gojobori T."/>
            <person name="Itoh T."/>
            <person name="Niimura Y."/>
            <person name="Fujii Y."/>
            <person name="Habara T."/>
            <person name="Sakai H."/>
            <person name="Sato Y."/>
            <person name="Wilson G."/>
            <person name="Kumar K."/>
            <person name="McCouch S."/>
            <person name="Juretic N."/>
            <person name="Hoen D."/>
            <person name="Wright S."/>
            <person name="Bruskiewich R."/>
            <person name="Bureau T."/>
            <person name="Miyao A."/>
            <person name="Hirochika H."/>
            <person name="Nishikawa T."/>
            <person name="Kadowaki K."/>
            <person name="Sugiura M."/>
            <person name="Burr B."/>
            <person name="Sasaki T."/>
        </authorList>
    </citation>
    <scope>NUCLEOTIDE SEQUENCE [LARGE SCALE GENOMIC DNA]</scope>
    <source>
        <strain evidence="3">cv. Nipponbare</strain>
    </source>
</reference>
<protein>
    <submittedName>
        <fullName evidence="2">Os01g0846400 protein</fullName>
    </submittedName>
</protein>
<dbReference type="KEGG" id="dosa:Os01g0846400"/>
<dbReference type="EMBL" id="AP008207">
    <property type="protein sequence ID" value="BAF06703.1"/>
    <property type="molecule type" value="Genomic_DNA"/>
</dbReference>
<reference evidence="3" key="2">
    <citation type="journal article" date="2008" name="Nucleic Acids Res.">
        <title>The rice annotation project database (RAP-DB): 2008 update.</title>
        <authorList>
            <consortium name="The rice annotation project (RAP)"/>
        </authorList>
    </citation>
    <scope>GENOME REANNOTATION</scope>
    <source>
        <strain evidence="3">cv. Nipponbare</strain>
    </source>
</reference>
<name>A0A0N7KE21_ORYSJ</name>
<gene>
    <name evidence="2" type="ordered locus">Os01g0846400</name>
</gene>
<accession>A0A0N7KE21</accession>
<dbReference type="AlphaFoldDB" id="A0A0N7KE21"/>
<evidence type="ECO:0000313" key="3">
    <source>
        <dbReference type="Proteomes" id="UP000000763"/>
    </source>
</evidence>
<organism evidence="2 3">
    <name type="scientific">Oryza sativa subsp. japonica</name>
    <name type="common">Rice</name>
    <dbReference type="NCBI Taxonomy" id="39947"/>
    <lineage>
        <taxon>Eukaryota</taxon>
        <taxon>Viridiplantae</taxon>
        <taxon>Streptophyta</taxon>
        <taxon>Embryophyta</taxon>
        <taxon>Tracheophyta</taxon>
        <taxon>Spermatophyta</taxon>
        <taxon>Magnoliopsida</taxon>
        <taxon>Liliopsida</taxon>
        <taxon>Poales</taxon>
        <taxon>Poaceae</taxon>
        <taxon>BOP clade</taxon>
        <taxon>Oryzoideae</taxon>
        <taxon>Oryzeae</taxon>
        <taxon>Oryzinae</taxon>
        <taxon>Oryza</taxon>
        <taxon>Oryza sativa</taxon>
    </lineage>
</organism>
<sequence length="128" mass="14091">MCPARHLAPRRVDTREGASPSRIQQRKIWRDPSAARAGEATDERRAAIAMGRHAFFCAMGDEDDGTGYGAREQRRIVIRLQSNVGGILTSEEGRGSNGQSSSRAPIVHDLIDDRRIRIGCLLFLCSAD</sequence>
<dbReference type="Proteomes" id="UP000000763">
    <property type="component" value="Chromosome 1"/>
</dbReference>